<evidence type="ECO:0000313" key="3">
    <source>
        <dbReference type="Proteomes" id="UP001408356"/>
    </source>
</evidence>
<evidence type="ECO:0000313" key="2">
    <source>
        <dbReference type="EMBL" id="KAK9414291.1"/>
    </source>
</evidence>
<proteinExistence type="predicted"/>
<reference evidence="2 3" key="1">
    <citation type="journal article" date="2024" name="J. Plant Pathol.">
        <title>Sequence and assembly of the genome of Seiridium unicorne, isolate CBS 538.82, causal agent of cypress canker disease.</title>
        <authorList>
            <person name="Scali E."/>
            <person name="Rocca G.D."/>
            <person name="Danti R."/>
            <person name="Garbelotto M."/>
            <person name="Barberini S."/>
            <person name="Baroncelli R."/>
            <person name="Emiliani G."/>
        </authorList>
    </citation>
    <scope>NUCLEOTIDE SEQUENCE [LARGE SCALE GENOMIC DNA]</scope>
    <source>
        <strain evidence="2 3">BM-138-508</strain>
    </source>
</reference>
<dbReference type="PANTHER" id="PTHR35910:SF1">
    <property type="entry name" value="2EXR DOMAIN-CONTAINING PROTEIN"/>
    <property type="match status" value="1"/>
</dbReference>
<dbReference type="EMBL" id="JARVKF010000429">
    <property type="protein sequence ID" value="KAK9414291.1"/>
    <property type="molecule type" value="Genomic_DNA"/>
</dbReference>
<sequence length="374" mass="43129">MSEQDTPTRWGQSGAHSPLPQLDSFHSFPCLPPELRLKIWRESWVSRNVAVRRDNHGLDAESCERFTPKIFDGPYSYETTMHNHYARQVLYPVNGDDEYYSLVKTTTWTSTPPPVTLFVNHEARTETLLHYELSFGLPGGETRVYFNFGLDALHLFKTGNLKKMLQLKDLRRIRELHIPEIRPALGYYNYCWYTEADEFQGVAGYWELEDEVGDILPMQLNHALPNLRTLHLTNYWSQTTPFKKFNGRFVANFGLEKRNYLFIIPDYTDSLGDPLRNANGSLDDRRRAAALARDEGYEDPTIRLLCMRLEYEYVDVLPGAQPEPIEGLEIFQHGFVSGDVALGAWETSTTKLSSILNLYFLTKDVGGCNVYYEL</sequence>
<accession>A0ABR2UIJ8</accession>
<dbReference type="Pfam" id="PF20150">
    <property type="entry name" value="2EXR"/>
    <property type="match status" value="1"/>
</dbReference>
<dbReference type="PANTHER" id="PTHR35910">
    <property type="entry name" value="2EXR DOMAIN-CONTAINING PROTEIN"/>
    <property type="match status" value="1"/>
</dbReference>
<evidence type="ECO:0000259" key="1">
    <source>
        <dbReference type="Pfam" id="PF20150"/>
    </source>
</evidence>
<name>A0ABR2UIJ8_9PEZI</name>
<keyword evidence="3" id="KW-1185">Reference proteome</keyword>
<feature type="domain" description="2EXR" evidence="1">
    <location>
        <begin position="25"/>
        <end position="153"/>
    </location>
</feature>
<comment type="caution">
    <text evidence="2">The sequence shown here is derived from an EMBL/GenBank/DDBJ whole genome shotgun (WGS) entry which is preliminary data.</text>
</comment>
<protein>
    <submittedName>
        <fullName evidence="2">Quinate permease protein</fullName>
    </submittedName>
</protein>
<organism evidence="2 3">
    <name type="scientific">Seiridium unicorne</name>
    <dbReference type="NCBI Taxonomy" id="138068"/>
    <lineage>
        <taxon>Eukaryota</taxon>
        <taxon>Fungi</taxon>
        <taxon>Dikarya</taxon>
        <taxon>Ascomycota</taxon>
        <taxon>Pezizomycotina</taxon>
        <taxon>Sordariomycetes</taxon>
        <taxon>Xylariomycetidae</taxon>
        <taxon>Amphisphaeriales</taxon>
        <taxon>Sporocadaceae</taxon>
        <taxon>Seiridium</taxon>
    </lineage>
</organism>
<gene>
    <name evidence="2" type="ORF">SUNI508_02390</name>
</gene>
<dbReference type="Proteomes" id="UP001408356">
    <property type="component" value="Unassembled WGS sequence"/>
</dbReference>
<dbReference type="InterPro" id="IPR045518">
    <property type="entry name" value="2EXR"/>
</dbReference>